<keyword evidence="3" id="KW-1185">Reference proteome</keyword>
<organism evidence="2 3">
    <name type="scientific">Prorocentrum cordatum</name>
    <dbReference type="NCBI Taxonomy" id="2364126"/>
    <lineage>
        <taxon>Eukaryota</taxon>
        <taxon>Sar</taxon>
        <taxon>Alveolata</taxon>
        <taxon>Dinophyceae</taxon>
        <taxon>Prorocentrales</taxon>
        <taxon>Prorocentraceae</taxon>
        <taxon>Prorocentrum</taxon>
    </lineage>
</organism>
<name>A0ABN9QVN9_9DINO</name>
<protein>
    <recommendedName>
        <fullName evidence="4">Cytochrome c-type biogenesis protein</fullName>
    </recommendedName>
</protein>
<reference evidence="2" key="1">
    <citation type="submission" date="2023-10" db="EMBL/GenBank/DDBJ databases">
        <authorList>
            <person name="Chen Y."/>
            <person name="Shah S."/>
            <person name="Dougan E. K."/>
            <person name="Thang M."/>
            <person name="Chan C."/>
        </authorList>
    </citation>
    <scope>NUCLEOTIDE SEQUENCE [LARGE SCALE GENOMIC DNA]</scope>
</reference>
<accession>A0ABN9QVN9</accession>
<dbReference type="Proteomes" id="UP001189429">
    <property type="component" value="Unassembled WGS sequence"/>
</dbReference>
<dbReference type="EMBL" id="CAUYUJ010004647">
    <property type="protein sequence ID" value="CAK0810396.1"/>
    <property type="molecule type" value="Genomic_DNA"/>
</dbReference>
<proteinExistence type="predicted"/>
<evidence type="ECO:0000313" key="2">
    <source>
        <dbReference type="EMBL" id="CAK0810396.1"/>
    </source>
</evidence>
<gene>
    <name evidence="2" type="ORF">PCOR1329_LOCUS15373</name>
</gene>
<feature type="region of interest" description="Disordered" evidence="1">
    <location>
        <begin position="80"/>
        <end position="102"/>
    </location>
</feature>
<comment type="caution">
    <text evidence="2">The sequence shown here is derived from an EMBL/GenBank/DDBJ whole genome shotgun (WGS) entry which is preliminary data.</text>
</comment>
<sequence>MTSALDEMEVRKALDPLKKDSRGMGMTEALERALLSLRSGPKEMWRWRQRKSMLMVALQAPVALAATPFALARQHPHFLQRPDSHDQLGKCPACHTDEMQKE</sequence>
<evidence type="ECO:0000313" key="3">
    <source>
        <dbReference type="Proteomes" id="UP001189429"/>
    </source>
</evidence>
<evidence type="ECO:0008006" key="4">
    <source>
        <dbReference type="Google" id="ProtNLM"/>
    </source>
</evidence>
<evidence type="ECO:0000256" key="1">
    <source>
        <dbReference type="SAM" id="MobiDB-lite"/>
    </source>
</evidence>